<dbReference type="KEGG" id="tpla:ElP_21160"/>
<dbReference type="Pfam" id="PF04542">
    <property type="entry name" value="Sigma70_r2"/>
    <property type="match status" value="1"/>
</dbReference>
<dbReference type="CDD" id="cd06171">
    <property type="entry name" value="Sigma70_r4"/>
    <property type="match status" value="1"/>
</dbReference>
<keyword evidence="2" id="KW-0805">Transcription regulation</keyword>
<dbReference type="GO" id="GO:0006352">
    <property type="term" value="P:DNA-templated transcription initiation"/>
    <property type="evidence" value="ECO:0007669"/>
    <property type="project" value="InterPro"/>
</dbReference>
<dbReference type="SUPFAM" id="SSF88659">
    <property type="entry name" value="Sigma3 and sigma4 domains of RNA polymerase sigma factors"/>
    <property type="match status" value="1"/>
</dbReference>
<dbReference type="SUPFAM" id="SSF88946">
    <property type="entry name" value="Sigma2 domain of RNA polymerase sigma factors"/>
    <property type="match status" value="1"/>
</dbReference>
<dbReference type="Gene3D" id="1.10.10.10">
    <property type="entry name" value="Winged helix-like DNA-binding domain superfamily/Winged helix DNA-binding domain"/>
    <property type="match status" value="1"/>
</dbReference>
<dbReference type="InterPro" id="IPR014284">
    <property type="entry name" value="RNA_pol_sigma-70_dom"/>
</dbReference>
<evidence type="ECO:0000256" key="2">
    <source>
        <dbReference type="ARBA" id="ARBA00023015"/>
    </source>
</evidence>
<feature type="region of interest" description="Disordered" evidence="5">
    <location>
        <begin position="304"/>
        <end position="341"/>
    </location>
</feature>
<dbReference type="PANTHER" id="PTHR43133">
    <property type="entry name" value="RNA POLYMERASE ECF-TYPE SIGMA FACTO"/>
    <property type="match status" value="1"/>
</dbReference>
<dbReference type="EMBL" id="CP036426">
    <property type="protein sequence ID" value="QDV34231.1"/>
    <property type="molecule type" value="Genomic_DNA"/>
</dbReference>
<evidence type="ECO:0000313" key="8">
    <source>
        <dbReference type="EMBL" id="QDV34231.1"/>
    </source>
</evidence>
<dbReference type="InterPro" id="IPR039425">
    <property type="entry name" value="RNA_pol_sigma-70-like"/>
</dbReference>
<evidence type="ECO:0000256" key="1">
    <source>
        <dbReference type="ARBA" id="ARBA00010641"/>
    </source>
</evidence>
<dbReference type="Gene3D" id="1.10.1740.10">
    <property type="match status" value="1"/>
</dbReference>
<evidence type="ECO:0000313" key="9">
    <source>
        <dbReference type="Proteomes" id="UP000317835"/>
    </source>
</evidence>
<organism evidence="8 9">
    <name type="scientific">Tautonia plasticadhaerens</name>
    <dbReference type="NCBI Taxonomy" id="2527974"/>
    <lineage>
        <taxon>Bacteria</taxon>
        <taxon>Pseudomonadati</taxon>
        <taxon>Planctomycetota</taxon>
        <taxon>Planctomycetia</taxon>
        <taxon>Isosphaerales</taxon>
        <taxon>Isosphaeraceae</taxon>
        <taxon>Tautonia</taxon>
    </lineage>
</organism>
<comment type="similarity">
    <text evidence="1">Belongs to the sigma-70 factor family. ECF subfamily.</text>
</comment>
<accession>A0A518H0A0</accession>
<dbReference type="Proteomes" id="UP000317835">
    <property type="component" value="Chromosome"/>
</dbReference>
<dbReference type="RefSeq" id="WP_197446866.1">
    <property type="nucleotide sequence ID" value="NZ_CP036426.1"/>
</dbReference>
<dbReference type="Pfam" id="PF08281">
    <property type="entry name" value="Sigma70_r4_2"/>
    <property type="match status" value="1"/>
</dbReference>
<feature type="compositionally biased region" description="Basic and acidic residues" evidence="5">
    <location>
        <begin position="139"/>
        <end position="148"/>
    </location>
</feature>
<dbReference type="InterPro" id="IPR013324">
    <property type="entry name" value="RNA_pol_sigma_r3/r4-like"/>
</dbReference>
<name>A0A518H0A0_9BACT</name>
<gene>
    <name evidence="8" type="primary">sigE_5</name>
    <name evidence="8" type="ORF">ElP_21160</name>
</gene>
<dbReference type="GO" id="GO:0003677">
    <property type="term" value="F:DNA binding"/>
    <property type="evidence" value="ECO:0007669"/>
    <property type="project" value="InterPro"/>
</dbReference>
<dbReference type="InterPro" id="IPR036388">
    <property type="entry name" value="WH-like_DNA-bd_sf"/>
</dbReference>
<evidence type="ECO:0000256" key="4">
    <source>
        <dbReference type="ARBA" id="ARBA00023163"/>
    </source>
</evidence>
<dbReference type="NCBIfam" id="TIGR02937">
    <property type="entry name" value="sigma70-ECF"/>
    <property type="match status" value="1"/>
</dbReference>
<dbReference type="InterPro" id="IPR013325">
    <property type="entry name" value="RNA_pol_sigma_r2"/>
</dbReference>
<feature type="domain" description="RNA polymerase sigma-70 region 2" evidence="6">
    <location>
        <begin position="55"/>
        <end position="122"/>
    </location>
</feature>
<proteinExistence type="inferred from homology"/>
<keyword evidence="9" id="KW-1185">Reference proteome</keyword>
<feature type="compositionally biased region" description="Low complexity" evidence="5">
    <location>
        <begin position="310"/>
        <end position="320"/>
    </location>
</feature>
<evidence type="ECO:0000256" key="3">
    <source>
        <dbReference type="ARBA" id="ARBA00023082"/>
    </source>
</evidence>
<sequence length="532" mass="54888">MASRSGAADELRRQAASLFGGGAVAGLGDGELIDRFLRRGAAGDLEAAEAAFGALVSRHGGMVLGVCRRALRNPHDAEDAFQAVFLILARKAGSVRVDDSIGRWLYGVSRKVAARARTRAKRLHAREVSSTAIDATEPPGRDSAEKAADRDDLRTVILDELARLPGRYREAIEACDLDGCSHEEAALRLGWPVGTVRSRLSRGRDRLRGRLERRGVGHPGLGVPVVRGLSGSMPPALASATTQAAVRFAMRRALDGSFPVAVATLTQEALRAMIISKLTVAVPAALLLAGGAVATAQFGGLGTGQGGPASGNSSPPAVGAQAGGGPGSLTNPPGSRPGAVAYGGGGFGGGFSQGIQTGGFGGLPGLGGSGYTGAGRRITLQAGTMILLESEAKDQITVHDAGSGKTANYQVPEGLTAVPIATNEVVVLQMEGEGISRLAAYGPGADSWSTIDLRPAVDGTLQTIVSGGMAAIWDGPRVYAFSARTSRWDVVERPEGAEGPPILNNEYVLCEDDDRVYVFGARTGRWAAVDPE</sequence>
<dbReference type="AlphaFoldDB" id="A0A518H0A0"/>
<dbReference type="GO" id="GO:0016987">
    <property type="term" value="F:sigma factor activity"/>
    <property type="evidence" value="ECO:0007669"/>
    <property type="project" value="UniProtKB-KW"/>
</dbReference>
<dbReference type="InterPro" id="IPR007627">
    <property type="entry name" value="RNA_pol_sigma70_r2"/>
</dbReference>
<dbReference type="PANTHER" id="PTHR43133:SF51">
    <property type="entry name" value="RNA POLYMERASE SIGMA FACTOR"/>
    <property type="match status" value="1"/>
</dbReference>
<protein>
    <submittedName>
        <fullName evidence="8">ECF RNA polymerase sigma factor SigE</fullName>
    </submittedName>
</protein>
<keyword evidence="4" id="KW-0804">Transcription</keyword>
<feature type="domain" description="RNA polymerase sigma factor 70 region 4 type 2" evidence="7">
    <location>
        <begin position="157"/>
        <end position="207"/>
    </location>
</feature>
<dbReference type="InterPro" id="IPR013249">
    <property type="entry name" value="RNA_pol_sigma70_r4_t2"/>
</dbReference>
<reference evidence="8 9" key="1">
    <citation type="submission" date="2019-02" db="EMBL/GenBank/DDBJ databases">
        <title>Deep-cultivation of Planctomycetes and their phenomic and genomic characterization uncovers novel biology.</title>
        <authorList>
            <person name="Wiegand S."/>
            <person name="Jogler M."/>
            <person name="Boedeker C."/>
            <person name="Pinto D."/>
            <person name="Vollmers J."/>
            <person name="Rivas-Marin E."/>
            <person name="Kohn T."/>
            <person name="Peeters S.H."/>
            <person name="Heuer A."/>
            <person name="Rast P."/>
            <person name="Oberbeckmann S."/>
            <person name="Bunk B."/>
            <person name="Jeske O."/>
            <person name="Meyerdierks A."/>
            <person name="Storesund J.E."/>
            <person name="Kallscheuer N."/>
            <person name="Luecker S."/>
            <person name="Lage O.M."/>
            <person name="Pohl T."/>
            <person name="Merkel B.J."/>
            <person name="Hornburger P."/>
            <person name="Mueller R.-W."/>
            <person name="Bruemmer F."/>
            <person name="Labrenz M."/>
            <person name="Spormann A.M."/>
            <person name="Op den Camp H."/>
            <person name="Overmann J."/>
            <person name="Amann R."/>
            <person name="Jetten M.S.M."/>
            <person name="Mascher T."/>
            <person name="Medema M.H."/>
            <person name="Devos D.P."/>
            <person name="Kaster A.-K."/>
            <person name="Ovreas L."/>
            <person name="Rohde M."/>
            <person name="Galperin M.Y."/>
            <person name="Jogler C."/>
        </authorList>
    </citation>
    <scope>NUCLEOTIDE SEQUENCE [LARGE SCALE GENOMIC DNA]</scope>
    <source>
        <strain evidence="8 9">ElP</strain>
    </source>
</reference>
<evidence type="ECO:0000259" key="6">
    <source>
        <dbReference type="Pfam" id="PF04542"/>
    </source>
</evidence>
<evidence type="ECO:0000259" key="7">
    <source>
        <dbReference type="Pfam" id="PF08281"/>
    </source>
</evidence>
<keyword evidence="3" id="KW-0731">Sigma factor</keyword>
<feature type="region of interest" description="Disordered" evidence="5">
    <location>
        <begin position="128"/>
        <end position="148"/>
    </location>
</feature>
<evidence type="ECO:0000256" key="5">
    <source>
        <dbReference type="SAM" id="MobiDB-lite"/>
    </source>
</evidence>